<organism evidence="2 3">
    <name type="scientific">Mixia osmundae (strain CBS 9802 / IAM 14324 / JCM 22182 / KY 12970)</name>
    <dbReference type="NCBI Taxonomy" id="764103"/>
    <lineage>
        <taxon>Eukaryota</taxon>
        <taxon>Fungi</taxon>
        <taxon>Dikarya</taxon>
        <taxon>Basidiomycota</taxon>
        <taxon>Pucciniomycotina</taxon>
        <taxon>Mixiomycetes</taxon>
        <taxon>Mixiales</taxon>
        <taxon>Mixiaceae</taxon>
        <taxon>Mixia</taxon>
    </lineage>
</organism>
<keyword evidence="3" id="KW-1185">Reference proteome</keyword>
<name>G7DYL0_MIXOS</name>
<feature type="chain" id="PRO_5003492506" description="AB hydrolase-1 domain-containing protein" evidence="1">
    <location>
        <begin position="19"/>
        <end position="412"/>
    </location>
</feature>
<reference evidence="2 3" key="2">
    <citation type="journal article" date="2012" name="Open Biol.">
        <title>Characteristics of nucleosomes and linker DNA regions on the genome of the basidiomycete Mixia osmundae revealed by mono- and dinucleosome mapping.</title>
        <authorList>
            <person name="Nishida H."/>
            <person name="Kondo S."/>
            <person name="Matsumoto T."/>
            <person name="Suzuki Y."/>
            <person name="Yoshikawa H."/>
            <person name="Taylor T.D."/>
            <person name="Sugiyama J."/>
        </authorList>
    </citation>
    <scope>NUCLEOTIDE SEQUENCE [LARGE SCALE GENOMIC DNA]</scope>
    <source>
        <strain evidence="3">CBS 9802 / IAM 14324 / JCM 22182 / KY 12970</strain>
    </source>
</reference>
<dbReference type="HOGENOM" id="CLU_029537_3_0_1"/>
<feature type="signal peptide" evidence="1">
    <location>
        <begin position="1"/>
        <end position="18"/>
    </location>
</feature>
<dbReference type="AlphaFoldDB" id="G7DYL0"/>
<proteinExistence type="predicted"/>
<dbReference type="PANTHER" id="PTHR37574:SF1">
    <property type="entry name" value="LIPASE B"/>
    <property type="match status" value="1"/>
</dbReference>
<dbReference type="PANTHER" id="PTHR37574">
    <property type="entry name" value="LIPASE B"/>
    <property type="match status" value="1"/>
</dbReference>
<reference evidence="2 3" key="1">
    <citation type="journal article" date="2011" name="J. Gen. Appl. Microbiol.">
        <title>Draft genome sequencing of the enigmatic basidiomycete Mixia osmundae.</title>
        <authorList>
            <person name="Nishida H."/>
            <person name="Nagatsuka Y."/>
            <person name="Sugiyama J."/>
        </authorList>
    </citation>
    <scope>NUCLEOTIDE SEQUENCE [LARGE SCALE GENOMIC DNA]</scope>
    <source>
        <strain evidence="3">CBS 9802 / IAM 14324 / JCM 22182 / KY 12970</strain>
    </source>
</reference>
<dbReference type="InParanoid" id="G7DYL0"/>
<dbReference type="Proteomes" id="UP000009131">
    <property type="component" value="Unassembled WGS sequence"/>
</dbReference>
<dbReference type="InterPro" id="IPR053228">
    <property type="entry name" value="Stereospecific_Lipase"/>
</dbReference>
<protein>
    <recommendedName>
        <fullName evidence="4">AB hydrolase-1 domain-containing protein</fullName>
    </recommendedName>
</protein>
<sequence>MRAQLIVALTLLAQCTLSAPVVSSATTTTIASAASAVTPAVVPAAASASSSASSVSSKSTLAASIASIASATPAAAMPSVRTAVASSAYREPALTITNANIASSITCQDPANKGAKGIVLLVTGTAEPAKSFWVGGPYWQLLPAQGFSPCYVTLPTDSLGDVQLTAEYVVGAIKYLAPKSKTRKVAIVAHSQGAGLNTPWALDFYPSTVPLVSMFFAMAPDLRGTLDGNLGCFADEAFTKTCAASFWQQAQGSNLLKALNINAGSQIVPTTAIATLEDEIVTPQTPPLPASFIPGATNILIQSPDACGPLHVVDHLTIANDAAVYNLALDALTHGGHADTSRLNKATCLGFGNVGFDVSSHVANVKQIFQTLIEAGFAVTGTDPGVSYKSEPLLRKFVCQRYPTHGFSCGST</sequence>
<dbReference type="SUPFAM" id="SSF53474">
    <property type="entry name" value="alpha/beta-Hydrolases"/>
    <property type="match status" value="1"/>
</dbReference>
<evidence type="ECO:0008006" key="4">
    <source>
        <dbReference type="Google" id="ProtNLM"/>
    </source>
</evidence>
<dbReference type="ESTHER" id="mixos-g7dyl0">
    <property type="family name" value="Canar_LipB"/>
</dbReference>
<evidence type="ECO:0000313" key="2">
    <source>
        <dbReference type="EMBL" id="GAA95670.1"/>
    </source>
</evidence>
<accession>G7DYL0</accession>
<evidence type="ECO:0000256" key="1">
    <source>
        <dbReference type="SAM" id="SignalP"/>
    </source>
</evidence>
<dbReference type="EMBL" id="BABT02000062">
    <property type="protein sequence ID" value="GAA95670.1"/>
    <property type="molecule type" value="Genomic_DNA"/>
</dbReference>
<dbReference type="InterPro" id="IPR029058">
    <property type="entry name" value="AB_hydrolase_fold"/>
</dbReference>
<dbReference type="STRING" id="764103.G7DYL0"/>
<dbReference type="eggNOG" id="ENOG502QSW8">
    <property type="taxonomic scope" value="Eukaryota"/>
</dbReference>
<comment type="caution">
    <text evidence="2">The sequence shown here is derived from an EMBL/GenBank/DDBJ whole genome shotgun (WGS) entry which is preliminary data.</text>
</comment>
<gene>
    <name evidence="2" type="primary">Mo02327</name>
    <name evidence="2" type="ORF">E5Q_02327</name>
</gene>
<keyword evidence="1" id="KW-0732">Signal</keyword>
<dbReference type="OrthoDB" id="4605274at2759"/>
<dbReference type="Gene3D" id="3.40.50.1820">
    <property type="entry name" value="alpha/beta hydrolase"/>
    <property type="match status" value="1"/>
</dbReference>
<evidence type="ECO:0000313" key="3">
    <source>
        <dbReference type="Proteomes" id="UP000009131"/>
    </source>
</evidence>